<proteinExistence type="predicted"/>
<comment type="caution">
    <text evidence="2">The sequence shown here is derived from an EMBL/GenBank/DDBJ whole genome shotgun (WGS) entry which is preliminary data.</text>
</comment>
<dbReference type="EMBL" id="JAATIQ010000145">
    <property type="protein sequence ID" value="KAF4377331.1"/>
    <property type="molecule type" value="Genomic_DNA"/>
</dbReference>
<evidence type="ECO:0000313" key="2">
    <source>
        <dbReference type="EMBL" id="KAF4377331.1"/>
    </source>
</evidence>
<accession>A0A7J6G2V9</accession>
<dbReference type="Proteomes" id="UP000583929">
    <property type="component" value="Unassembled WGS sequence"/>
</dbReference>
<dbReference type="Gene3D" id="3.30.1440.10">
    <property type="match status" value="1"/>
</dbReference>
<sequence>MPAAPIGWFLPEDVPGRKDSEGSTGSRSLSQRRRMRQSHYTLREEVCKPVQHPEKEDSRDRPGLASPYLCLPNMPENGQSENADRKDPRHSSARHTCHENGGPLRKPLFGVSPMGLIGAGSFLIELDGNWLTSGWQLLTLIHVDQHADTLPEHAGMSLTYWLIGGFPSLSIRIGAIAINDMTATIGQKPYVTHAKKSIATFKLREGALTTLNSRQESLRERVELIHHRGIAEPIFMNNLFPTDGTSRWRQERISPCNEQGECDEQKKCGLLVQGPIQKSRVPMKQRLLTEG</sequence>
<evidence type="ECO:0000256" key="1">
    <source>
        <dbReference type="SAM" id="MobiDB-lite"/>
    </source>
</evidence>
<gene>
    <name evidence="2" type="ORF">G4B88_005809</name>
</gene>
<dbReference type="SUPFAM" id="SSF55282">
    <property type="entry name" value="RL5-like"/>
    <property type="match status" value="1"/>
</dbReference>
<feature type="compositionally biased region" description="Basic and acidic residues" evidence="1">
    <location>
        <begin position="41"/>
        <end position="62"/>
    </location>
</feature>
<organism evidence="2 3">
    <name type="scientific">Cannabis sativa</name>
    <name type="common">Hemp</name>
    <name type="synonym">Marijuana</name>
    <dbReference type="NCBI Taxonomy" id="3483"/>
    <lineage>
        <taxon>Eukaryota</taxon>
        <taxon>Viridiplantae</taxon>
        <taxon>Streptophyta</taxon>
        <taxon>Embryophyta</taxon>
        <taxon>Tracheophyta</taxon>
        <taxon>Spermatophyta</taxon>
        <taxon>Magnoliopsida</taxon>
        <taxon>eudicotyledons</taxon>
        <taxon>Gunneridae</taxon>
        <taxon>Pentapetalae</taxon>
        <taxon>rosids</taxon>
        <taxon>fabids</taxon>
        <taxon>Rosales</taxon>
        <taxon>Cannabaceae</taxon>
        <taxon>Cannabis</taxon>
    </lineage>
</organism>
<protein>
    <submittedName>
        <fullName evidence="2">Uncharacterized protein</fullName>
    </submittedName>
</protein>
<feature type="region of interest" description="Disordered" evidence="1">
    <location>
        <begin position="1"/>
        <end position="101"/>
    </location>
</feature>
<dbReference type="InterPro" id="IPR022803">
    <property type="entry name" value="Ribosomal_uL5_dom_sf"/>
</dbReference>
<dbReference type="AlphaFoldDB" id="A0A7J6G2V9"/>
<name>A0A7J6G2V9_CANSA</name>
<evidence type="ECO:0000313" key="3">
    <source>
        <dbReference type="Proteomes" id="UP000583929"/>
    </source>
</evidence>
<keyword evidence="3" id="KW-1185">Reference proteome</keyword>
<reference evidence="2 3" key="1">
    <citation type="journal article" date="2020" name="bioRxiv">
        <title>Sequence and annotation of 42 cannabis genomes reveals extensive copy number variation in cannabinoid synthesis and pathogen resistance genes.</title>
        <authorList>
            <person name="Mckernan K.J."/>
            <person name="Helbert Y."/>
            <person name="Kane L.T."/>
            <person name="Ebling H."/>
            <person name="Zhang L."/>
            <person name="Liu B."/>
            <person name="Eaton Z."/>
            <person name="Mclaughlin S."/>
            <person name="Kingan S."/>
            <person name="Baybayan P."/>
            <person name="Concepcion G."/>
            <person name="Jordan M."/>
            <person name="Riva A."/>
            <person name="Barbazuk W."/>
            <person name="Harkins T."/>
        </authorList>
    </citation>
    <scope>NUCLEOTIDE SEQUENCE [LARGE SCALE GENOMIC DNA]</scope>
    <source>
        <strain evidence="3">cv. Jamaican Lion 4</strain>
        <tissue evidence="2">Leaf</tissue>
    </source>
</reference>